<keyword evidence="1" id="KW-0812">Transmembrane</keyword>
<feature type="transmembrane region" description="Helical" evidence="1">
    <location>
        <begin position="92"/>
        <end position="113"/>
    </location>
</feature>
<keyword evidence="1" id="KW-1133">Transmembrane helix</keyword>
<feature type="transmembrane region" description="Helical" evidence="1">
    <location>
        <begin position="227"/>
        <end position="245"/>
    </location>
</feature>
<reference evidence="2 3" key="1">
    <citation type="submission" date="2020-01" db="EMBL/GenBank/DDBJ databases">
        <title>Pseudarthrobacter psychrotolerans sp. nov., isolated from antarctic soil.</title>
        <authorList>
            <person name="Shin Y."/>
            <person name="Park W."/>
        </authorList>
    </citation>
    <scope>NUCLEOTIDE SEQUENCE [LARGE SCALE GENOMIC DNA]</scope>
    <source>
        <strain evidence="2 3">YJ56</strain>
    </source>
</reference>
<organism evidence="2 3">
    <name type="scientific">Pseudarthrobacter psychrotolerans</name>
    <dbReference type="NCBI Taxonomy" id="2697569"/>
    <lineage>
        <taxon>Bacteria</taxon>
        <taxon>Bacillati</taxon>
        <taxon>Actinomycetota</taxon>
        <taxon>Actinomycetes</taxon>
        <taxon>Micrococcales</taxon>
        <taxon>Micrococcaceae</taxon>
        <taxon>Pseudarthrobacter</taxon>
    </lineage>
</organism>
<dbReference type="AlphaFoldDB" id="A0A6P1NM74"/>
<keyword evidence="1" id="KW-0472">Membrane</keyword>
<evidence type="ECO:0000313" key="3">
    <source>
        <dbReference type="Proteomes" id="UP000464186"/>
    </source>
</evidence>
<accession>A0A6P1NM74</accession>
<feature type="transmembrane region" description="Helical" evidence="1">
    <location>
        <begin position="197"/>
        <end position="220"/>
    </location>
</feature>
<name>A0A6P1NM74_9MICC</name>
<protein>
    <submittedName>
        <fullName evidence="2">Uncharacterized protein</fullName>
    </submittedName>
</protein>
<proteinExistence type="predicted"/>
<feature type="transmembrane region" description="Helical" evidence="1">
    <location>
        <begin position="155"/>
        <end position="177"/>
    </location>
</feature>
<feature type="transmembrane region" description="Helical" evidence="1">
    <location>
        <begin position="20"/>
        <end position="41"/>
    </location>
</feature>
<evidence type="ECO:0000313" key="2">
    <source>
        <dbReference type="EMBL" id="QHK21745.1"/>
    </source>
</evidence>
<keyword evidence="3" id="KW-1185">Reference proteome</keyword>
<gene>
    <name evidence="2" type="ORF">GU243_20960</name>
</gene>
<evidence type="ECO:0000256" key="1">
    <source>
        <dbReference type="SAM" id="Phobius"/>
    </source>
</evidence>
<dbReference type="KEGG" id="psey:GU243_20960"/>
<dbReference type="EMBL" id="CP047898">
    <property type="protein sequence ID" value="QHK21745.1"/>
    <property type="molecule type" value="Genomic_DNA"/>
</dbReference>
<dbReference type="Proteomes" id="UP000464186">
    <property type="component" value="Chromosome"/>
</dbReference>
<feature type="transmembrane region" description="Helical" evidence="1">
    <location>
        <begin position="53"/>
        <end position="72"/>
    </location>
</feature>
<sequence length="246" mass="25701">MTMLIGSLPDNGSLPRWARIAVVVYLSVTVGTVGVALLAGSLDLDLDETVREWLMRSLVVLTLPVSAAYFAVGFLLDSSGPPASGGLSPTAVIYYLGYLALAVVNATLFRWMVLSIRKPVPAAATPAAMPVATPAAVPQVPVVSFHGVTRNVRNLWWTVPLAVLLSYPQWLVAGLAWCGISGCSGGGFGVSTGTEWLAVTMSVVNGLILAVAVFAVRWLYPTRKRALIALAAGTLFGLLGAAVTHG</sequence>